<reference evidence="1 2" key="1">
    <citation type="submission" date="2021-01" db="EMBL/GenBank/DDBJ databases">
        <title>Whole genome shotgun sequence of Planotetraspora kaengkrachanensis NBRC 104272.</title>
        <authorList>
            <person name="Komaki H."/>
            <person name="Tamura T."/>
        </authorList>
    </citation>
    <scope>NUCLEOTIDE SEQUENCE [LARGE SCALE GENOMIC DNA]</scope>
    <source>
        <strain evidence="1 2">NBRC 104272</strain>
    </source>
</reference>
<evidence type="ECO:0000313" key="1">
    <source>
        <dbReference type="EMBL" id="GIG82344.1"/>
    </source>
</evidence>
<dbReference type="RefSeq" id="WP_203885693.1">
    <property type="nucleotide sequence ID" value="NZ_BAABHH010000015.1"/>
</dbReference>
<organism evidence="1 2">
    <name type="scientific">Planotetraspora kaengkrachanensis</name>
    <dbReference type="NCBI Taxonomy" id="575193"/>
    <lineage>
        <taxon>Bacteria</taxon>
        <taxon>Bacillati</taxon>
        <taxon>Actinomycetota</taxon>
        <taxon>Actinomycetes</taxon>
        <taxon>Streptosporangiales</taxon>
        <taxon>Streptosporangiaceae</taxon>
        <taxon>Planotetraspora</taxon>
    </lineage>
</organism>
<keyword evidence="2" id="KW-1185">Reference proteome</keyword>
<evidence type="ECO:0000313" key="2">
    <source>
        <dbReference type="Proteomes" id="UP000630097"/>
    </source>
</evidence>
<accession>A0A8J3PWE7</accession>
<protein>
    <submittedName>
        <fullName evidence="1">Uncharacterized protein</fullName>
    </submittedName>
</protein>
<dbReference type="Proteomes" id="UP000630097">
    <property type="component" value="Unassembled WGS sequence"/>
</dbReference>
<name>A0A8J3PWE7_9ACTN</name>
<sequence>MSGFTFELVRRTPTRPAEMRVAHLVLTGTAGPYGEVTVTVGRVPRQADLAAAGLPEASVSHPDTQRQGLISVDDRTRLSVGGVSAVLSQNRRSLGKKGRGIGIRLEDRDYTYVSSAVAEEELRDRDRGPLVRVSSPFASSKVTVAVMAAADARDLALALVLQGADRTGLTLTQSAVSGVLSFLNNGKADV</sequence>
<comment type="caution">
    <text evidence="1">The sequence shown here is derived from an EMBL/GenBank/DDBJ whole genome shotgun (WGS) entry which is preliminary data.</text>
</comment>
<dbReference type="AlphaFoldDB" id="A0A8J3PWE7"/>
<dbReference type="EMBL" id="BONV01000029">
    <property type="protein sequence ID" value="GIG82344.1"/>
    <property type="molecule type" value="Genomic_DNA"/>
</dbReference>
<proteinExistence type="predicted"/>
<gene>
    <name evidence="1" type="ORF">Pka01_54710</name>
</gene>